<evidence type="ECO:0000256" key="1">
    <source>
        <dbReference type="ARBA" id="ARBA00022719"/>
    </source>
</evidence>
<name>A0A8K0IRN4_COCNU</name>
<dbReference type="GO" id="GO:0048038">
    <property type="term" value="F:quinone binding"/>
    <property type="evidence" value="ECO:0007669"/>
    <property type="project" value="UniProtKB-KW"/>
</dbReference>
<dbReference type="InterPro" id="IPR020874">
    <property type="entry name" value="NAD(P)H-quinone_OxRdtase_su_N"/>
</dbReference>
<evidence type="ECO:0000256" key="4">
    <source>
        <dbReference type="ARBA" id="ARBA00022967"/>
    </source>
</evidence>
<gene>
    <name evidence="7" type="ORF">COCNU_12G006020</name>
</gene>
<evidence type="ECO:0000313" key="7">
    <source>
        <dbReference type="EMBL" id="KAG1365602.1"/>
    </source>
</evidence>
<keyword evidence="5" id="KW-0520">NAD</keyword>
<dbReference type="PANTHER" id="PTHR35515:SF1">
    <property type="entry name" value="NAD(P)H-QUINONE OXIDOREDUCTASE SUBUNIT N, CHLOROPLASTIC"/>
    <property type="match status" value="1"/>
</dbReference>
<keyword evidence="2" id="KW-0521">NADP</keyword>
<dbReference type="Pfam" id="PF11909">
    <property type="entry name" value="NdhN"/>
    <property type="match status" value="1"/>
</dbReference>
<evidence type="ECO:0000256" key="2">
    <source>
        <dbReference type="ARBA" id="ARBA00022857"/>
    </source>
</evidence>
<comment type="caution">
    <text evidence="7">The sequence shown here is derived from an EMBL/GenBank/DDBJ whole genome shotgun (WGS) entry which is preliminary data.</text>
</comment>
<reference evidence="7" key="1">
    <citation type="journal article" date="2017" name="Gigascience">
        <title>The genome draft of coconut (Cocos nucifera).</title>
        <authorList>
            <person name="Xiao Y."/>
            <person name="Xu P."/>
            <person name="Fan H."/>
            <person name="Baudouin L."/>
            <person name="Xia W."/>
            <person name="Bocs S."/>
            <person name="Xu J."/>
            <person name="Li Q."/>
            <person name="Guo A."/>
            <person name="Zhou L."/>
            <person name="Li J."/>
            <person name="Wu Y."/>
            <person name="Ma Z."/>
            <person name="Armero A."/>
            <person name="Issali A.E."/>
            <person name="Liu N."/>
            <person name="Peng M."/>
            <person name="Yang Y."/>
        </authorList>
    </citation>
    <scope>NUCLEOTIDE SEQUENCE</scope>
    <source>
        <tissue evidence="7">Spear leaf of Hainan Tall coconut</tissue>
    </source>
</reference>
<proteinExistence type="predicted"/>
<keyword evidence="4" id="KW-1278">Translocase</keyword>
<evidence type="ECO:0000256" key="5">
    <source>
        <dbReference type="ARBA" id="ARBA00023027"/>
    </source>
</evidence>
<dbReference type="GO" id="GO:0016020">
    <property type="term" value="C:membrane"/>
    <property type="evidence" value="ECO:0007669"/>
    <property type="project" value="InterPro"/>
</dbReference>
<dbReference type="PANTHER" id="PTHR35515">
    <property type="entry name" value="NAD(P)H-QUINONE OXIDOREDUCTASE SUBUNIT N, CHLOROPLASTIC"/>
    <property type="match status" value="1"/>
</dbReference>
<organism evidence="7 8">
    <name type="scientific">Cocos nucifera</name>
    <name type="common">Coconut palm</name>
    <dbReference type="NCBI Taxonomy" id="13894"/>
    <lineage>
        <taxon>Eukaryota</taxon>
        <taxon>Viridiplantae</taxon>
        <taxon>Streptophyta</taxon>
        <taxon>Embryophyta</taxon>
        <taxon>Tracheophyta</taxon>
        <taxon>Spermatophyta</taxon>
        <taxon>Magnoliopsida</taxon>
        <taxon>Liliopsida</taxon>
        <taxon>Arecaceae</taxon>
        <taxon>Arecoideae</taxon>
        <taxon>Cocoseae</taxon>
        <taxon>Attaleinae</taxon>
        <taxon>Cocos</taxon>
    </lineage>
</organism>
<keyword evidence="3" id="KW-0618">Plastoquinone</keyword>
<dbReference type="GO" id="GO:0016655">
    <property type="term" value="F:oxidoreductase activity, acting on NAD(P)H, quinone or similar compound as acceptor"/>
    <property type="evidence" value="ECO:0007669"/>
    <property type="project" value="InterPro"/>
</dbReference>
<accession>A0A8K0IRN4</accession>
<dbReference type="OrthoDB" id="2013402at2759"/>
<sequence>MATAALRLASPFPSTTAATLRCGLTDLIGGDFVRPDLGRFLEDVEKYKSLAIYPPHEGRYEGRCLTRLHYQGYRFLDLSARPLGDLETTLTKIHPVCPVRIIF</sequence>
<evidence type="ECO:0000313" key="8">
    <source>
        <dbReference type="Proteomes" id="UP000797356"/>
    </source>
</evidence>
<reference evidence="7" key="2">
    <citation type="submission" date="2019-07" db="EMBL/GenBank/DDBJ databases">
        <authorList>
            <person name="Yang Y."/>
            <person name="Bocs S."/>
            <person name="Baudouin L."/>
        </authorList>
    </citation>
    <scope>NUCLEOTIDE SEQUENCE</scope>
    <source>
        <tissue evidence="7">Spear leaf of Hainan Tall coconut</tissue>
    </source>
</reference>
<keyword evidence="8" id="KW-1185">Reference proteome</keyword>
<keyword evidence="1" id="KW-0874">Quinone</keyword>
<dbReference type="AlphaFoldDB" id="A0A8K0IRN4"/>
<dbReference type="Proteomes" id="UP000797356">
    <property type="component" value="Chromosome 12"/>
</dbReference>
<evidence type="ECO:0000256" key="3">
    <source>
        <dbReference type="ARBA" id="ARBA00022957"/>
    </source>
</evidence>
<protein>
    <submittedName>
        <fullName evidence="7">Putative NAD(P)H-quinone oxidoreductase subunit N, chloroplastic</fullName>
    </submittedName>
</protein>
<keyword evidence="6" id="KW-0472">Membrane</keyword>
<evidence type="ECO:0000256" key="6">
    <source>
        <dbReference type="ARBA" id="ARBA00023136"/>
    </source>
</evidence>
<dbReference type="EMBL" id="CM017883">
    <property type="protein sequence ID" value="KAG1365602.1"/>
    <property type="molecule type" value="Genomic_DNA"/>
</dbReference>